<dbReference type="PANTHER" id="PTHR30154">
    <property type="entry name" value="LEUCINE-RESPONSIVE REGULATORY PROTEIN"/>
    <property type="match status" value="1"/>
</dbReference>
<dbReference type="InterPro" id="IPR019887">
    <property type="entry name" value="Tscrpt_reg_AsnC/Lrp_C"/>
</dbReference>
<dbReference type="Pfam" id="PF01037">
    <property type="entry name" value="AsnC_trans_reg"/>
    <property type="match status" value="1"/>
</dbReference>
<proteinExistence type="predicted"/>
<dbReference type="EMBL" id="JAVQLW010000002">
    <property type="protein sequence ID" value="MDS9468999.1"/>
    <property type="molecule type" value="Genomic_DNA"/>
</dbReference>
<evidence type="ECO:0000256" key="3">
    <source>
        <dbReference type="ARBA" id="ARBA00023163"/>
    </source>
</evidence>
<organism evidence="5 6">
    <name type="scientific">Paracoccus aurantius</name>
    <dbReference type="NCBI Taxonomy" id="3073814"/>
    <lineage>
        <taxon>Bacteria</taxon>
        <taxon>Pseudomonadati</taxon>
        <taxon>Pseudomonadota</taxon>
        <taxon>Alphaproteobacteria</taxon>
        <taxon>Rhodobacterales</taxon>
        <taxon>Paracoccaceae</taxon>
        <taxon>Paracoccus</taxon>
    </lineage>
</organism>
<evidence type="ECO:0000259" key="4">
    <source>
        <dbReference type="PROSITE" id="PS50956"/>
    </source>
</evidence>
<dbReference type="InterPro" id="IPR036390">
    <property type="entry name" value="WH_DNA-bd_sf"/>
</dbReference>
<dbReference type="SUPFAM" id="SSF46785">
    <property type="entry name" value="Winged helix' DNA-binding domain"/>
    <property type="match status" value="1"/>
</dbReference>
<keyword evidence="3" id="KW-0804">Transcription</keyword>
<evidence type="ECO:0000256" key="2">
    <source>
        <dbReference type="ARBA" id="ARBA00023125"/>
    </source>
</evidence>
<evidence type="ECO:0000313" key="5">
    <source>
        <dbReference type="EMBL" id="MDS9468999.1"/>
    </source>
</evidence>
<evidence type="ECO:0000256" key="1">
    <source>
        <dbReference type="ARBA" id="ARBA00023015"/>
    </source>
</evidence>
<dbReference type="PRINTS" id="PR00033">
    <property type="entry name" value="HTHASNC"/>
</dbReference>
<dbReference type="Gene3D" id="3.30.70.920">
    <property type="match status" value="1"/>
</dbReference>
<accession>A0ABU2HWL8</accession>
<reference evidence="6" key="1">
    <citation type="submission" date="2023-07" db="EMBL/GenBank/DDBJ databases">
        <title>Paracoccus sp. MBLB3053 whole genome sequence.</title>
        <authorList>
            <person name="Hwang C.Y."/>
            <person name="Cho E.-S."/>
            <person name="Seo M.-J."/>
        </authorList>
    </citation>
    <scope>NUCLEOTIDE SEQUENCE [LARGE SCALE GENOMIC DNA]</scope>
    <source>
        <strain evidence="6">MBLB3053</strain>
    </source>
</reference>
<dbReference type="Gene3D" id="1.10.10.10">
    <property type="entry name" value="Winged helix-like DNA-binding domain superfamily/Winged helix DNA-binding domain"/>
    <property type="match status" value="1"/>
</dbReference>
<keyword evidence="1" id="KW-0805">Transcription regulation</keyword>
<dbReference type="SMART" id="SM00344">
    <property type="entry name" value="HTH_ASNC"/>
    <property type="match status" value="1"/>
</dbReference>
<keyword evidence="6" id="KW-1185">Reference proteome</keyword>
<feature type="domain" description="HTH asnC-type" evidence="4">
    <location>
        <begin position="4"/>
        <end position="77"/>
    </location>
</feature>
<dbReference type="InterPro" id="IPR019888">
    <property type="entry name" value="Tscrpt_reg_AsnC-like"/>
</dbReference>
<dbReference type="Proteomes" id="UP001269144">
    <property type="component" value="Unassembled WGS sequence"/>
</dbReference>
<dbReference type="InterPro" id="IPR036388">
    <property type="entry name" value="WH-like_DNA-bd_sf"/>
</dbReference>
<dbReference type="SUPFAM" id="SSF54909">
    <property type="entry name" value="Dimeric alpha+beta barrel"/>
    <property type="match status" value="1"/>
</dbReference>
<evidence type="ECO:0000313" key="6">
    <source>
        <dbReference type="Proteomes" id="UP001269144"/>
    </source>
</evidence>
<protein>
    <submittedName>
        <fullName evidence="5">Lrp/AsnC family transcriptional regulator</fullName>
    </submittedName>
</protein>
<comment type="caution">
    <text evidence="5">The sequence shown here is derived from an EMBL/GenBank/DDBJ whole genome shotgun (WGS) entry which is preliminary data.</text>
</comment>
<dbReference type="PROSITE" id="PS50956">
    <property type="entry name" value="HTH_ASNC_2"/>
    <property type="match status" value="1"/>
</dbReference>
<gene>
    <name evidence="5" type="ORF">RGQ15_15645</name>
</gene>
<keyword evidence="2" id="KW-0238">DNA-binding</keyword>
<dbReference type="InterPro" id="IPR000485">
    <property type="entry name" value="AsnC-type_HTH_dom"/>
</dbReference>
<dbReference type="PANTHER" id="PTHR30154:SF34">
    <property type="entry name" value="TRANSCRIPTIONAL REGULATOR AZLB"/>
    <property type="match status" value="1"/>
</dbReference>
<dbReference type="RefSeq" id="WP_311161489.1">
    <property type="nucleotide sequence ID" value="NZ_JAVQLW010000002.1"/>
</dbReference>
<sequence length="140" mass="15499">MHLLDDLDRRLIAALREDGRAPVSKLATILGVSRATVQTRLDRLMDTGAVLGFTIRARENVTEAVQAVMLIEVNGRSTTQVIRALRGLPELHSLHSTNGKWDLVAQLAADNLPHFDRVLREVREIQGITNSETSILLSQV</sequence>
<name>A0ABU2HWL8_9RHOB</name>
<dbReference type="Pfam" id="PF13404">
    <property type="entry name" value="HTH_AsnC-type"/>
    <property type="match status" value="1"/>
</dbReference>
<dbReference type="InterPro" id="IPR011008">
    <property type="entry name" value="Dimeric_a/b-barrel"/>
</dbReference>